<dbReference type="InterPro" id="IPR022062">
    <property type="entry name" value="DUF3618"/>
</dbReference>
<dbReference type="Pfam" id="PF12277">
    <property type="entry name" value="DUF3618"/>
    <property type="match status" value="1"/>
</dbReference>
<feature type="region of interest" description="Disordered" evidence="1">
    <location>
        <begin position="1"/>
        <end position="24"/>
    </location>
</feature>
<dbReference type="RefSeq" id="WP_076960008.1">
    <property type="nucleotide sequence ID" value="NZ_MLCO01000314.1"/>
</dbReference>
<evidence type="ECO:0000313" key="3">
    <source>
        <dbReference type="Proteomes" id="UP000188879"/>
    </source>
</evidence>
<feature type="region of interest" description="Disordered" evidence="1">
    <location>
        <begin position="337"/>
        <end position="385"/>
    </location>
</feature>
<comment type="caution">
    <text evidence="2">The sequence shown here is derived from an EMBL/GenBank/DDBJ whole genome shotgun (WGS) entry which is preliminary data.</text>
</comment>
<organism evidence="2 3">
    <name type="scientific">Teichococcus deserti</name>
    <dbReference type="NCBI Taxonomy" id="1817963"/>
    <lineage>
        <taxon>Bacteria</taxon>
        <taxon>Pseudomonadati</taxon>
        <taxon>Pseudomonadota</taxon>
        <taxon>Alphaproteobacteria</taxon>
        <taxon>Acetobacterales</taxon>
        <taxon>Roseomonadaceae</taxon>
        <taxon>Roseomonas</taxon>
    </lineage>
</organism>
<evidence type="ECO:0000313" key="2">
    <source>
        <dbReference type="EMBL" id="ONG46624.1"/>
    </source>
</evidence>
<accession>A0A1V2GWM0</accession>
<evidence type="ECO:0008006" key="4">
    <source>
        <dbReference type="Google" id="ProtNLM"/>
    </source>
</evidence>
<dbReference type="OrthoDB" id="7471221at2"/>
<protein>
    <recommendedName>
        <fullName evidence="4">DUF3618 domain-containing protein</fullName>
    </recommendedName>
</protein>
<name>A0A1V2GWM0_9PROT</name>
<reference evidence="2 3" key="1">
    <citation type="submission" date="2016-10" db="EMBL/GenBank/DDBJ databases">
        <title>Draft Genome sequence of Roseomonas sp. strain M3.</title>
        <authorList>
            <person name="Subhash Y."/>
            <person name="Lee S."/>
        </authorList>
    </citation>
    <scope>NUCLEOTIDE SEQUENCE [LARGE SCALE GENOMIC DNA]</scope>
    <source>
        <strain evidence="2 3">M3</strain>
    </source>
</reference>
<proteinExistence type="predicted"/>
<keyword evidence="3" id="KW-1185">Reference proteome</keyword>
<sequence>MSQTTDPAGRSAAEIESEVERSRERLGATIETLRSSLSPGQLVDQAMDYARGSGGADFARNLGGALRDNPLPVMLIGAGIGWLLLSDRSSQAGTTAVHRAPMGPALLPPPAGDDAPGVAQRLAAGAGSLRDRASDAADSATAGLSSVASSLKQAGQSVVDTVAGGVEAGRDALRSGGDQLRDSAGQLRQGAQQAAQRTSAAGSQGYAQGRAGLDAARDRLRQDWDQLGDARPLLLGVLGLAAGAALGALLPRSEAEDRLMGEASDAAARQLKETVGEGVAEAGAVLRDEAEKLQDRAAEAYDAARGQLDRDGASPHALGKAVQVAAGHVAEAGAEAGSRLADAADRGIDRVAEPAREKDADATPPTTPSTTSPTTPGAPRPDGTR</sequence>
<dbReference type="EMBL" id="MLCO01000314">
    <property type="protein sequence ID" value="ONG46624.1"/>
    <property type="molecule type" value="Genomic_DNA"/>
</dbReference>
<feature type="compositionally biased region" description="Basic and acidic residues" evidence="1">
    <location>
        <begin position="342"/>
        <end position="361"/>
    </location>
</feature>
<gene>
    <name evidence="2" type="ORF">BKE38_25065</name>
</gene>
<dbReference type="AlphaFoldDB" id="A0A1V2GWM0"/>
<evidence type="ECO:0000256" key="1">
    <source>
        <dbReference type="SAM" id="MobiDB-lite"/>
    </source>
</evidence>
<dbReference type="Proteomes" id="UP000188879">
    <property type="component" value="Unassembled WGS sequence"/>
</dbReference>